<dbReference type="EMBL" id="MZ826350">
    <property type="protein sequence ID" value="UAV89767.1"/>
    <property type="molecule type" value="Genomic_DNA"/>
</dbReference>
<gene>
    <name evidence="1" type="primary">186</name>
    <name evidence="1" type="ORF">M51_186</name>
</gene>
<organism evidence="1 2">
    <name type="scientific">Pseudomonas phage M5.1</name>
    <dbReference type="NCBI Taxonomy" id="2873460"/>
    <lineage>
        <taxon>Viruses</taxon>
        <taxon>Duplodnaviria</taxon>
        <taxon>Heunggongvirae</taxon>
        <taxon>Uroviricota</taxon>
        <taxon>Caudoviricetes</taxon>
        <taxon>Vandenendeviridae</taxon>
        <taxon>Gorskivirinae</taxon>
        <taxon>Kremarvirus</taxon>
        <taxon>Kremarvirus M51</taxon>
    </lineage>
</organism>
<keyword evidence="2" id="KW-1185">Reference proteome</keyword>
<evidence type="ECO:0000313" key="1">
    <source>
        <dbReference type="EMBL" id="UAV89767.1"/>
    </source>
</evidence>
<proteinExistence type="predicted"/>
<dbReference type="Proteomes" id="UP000828412">
    <property type="component" value="Segment"/>
</dbReference>
<protein>
    <submittedName>
        <fullName evidence="1">Uncharacterized protein</fullName>
    </submittedName>
</protein>
<accession>A0AAE8XEV6</accession>
<reference evidence="1 2" key="1">
    <citation type="submission" date="2021-08" db="EMBL/GenBank/DDBJ databases">
        <authorList>
            <person name="DeCurzio J.M.K."/>
            <person name="Krukonis G.P."/>
            <person name="Delesalle V.A."/>
        </authorList>
    </citation>
    <scope>NUCLEOTIDE SEQUENCE [LARGE SCALE GENOMIC DNA]</scope>
</reference>
<dbReference type="GeneID" id="80266416"/>
<dbReference type="KEGG" id="vg:80266416"/>
<name>A0AAE8XEV6_9CAUD</name>
<sequence>MERYFIRNCLGQVVGNVKGYATYKGASMIFNRQKMQVELIDLAHQHAVKGSSQNSLLIGSIKLEKV</sequence>
<evidence type="ECO:0000313" key="2">
    <source>
        <dbReference type="Proteomes" id="UP000828412"/>
    </source>
</evidence>
<dbReference type="RefSeq" id="YP_010766719.1">
    <property type="nucleotide sequence ID" value="NC_073680.1"/>
</dbReference>